<dbReference type="InterPro" id="IPR013216">
    <property type="entry name" value="Methyltransf_11"/>
</dbReference>
<dbReference type="InterPro" id="IPR029063">
    <property type="entry name" value="SAM-dependent_MTases_sf"/>
</dbReference>
<dbReference type="Proteomes" id="UP000831880">
    <property type="component" value="Chromosome"/>
</dbReference>
<reference evidence="2 3" key="1">
    <citation type="submission" date="2022-04" db="EMBL/GenBank/DDBJ databases">
        <title>Halobacillus sp. isolated from saltern.</title>
        <authorList>
            <person name="Won M."/>
            <person name="Lee C.-M."/>
            <person name="Woen H.-Y."/>
            <person name="Kwon S.-W."/>
        </authorList>
    </citation>
    <scope>NUCLEOTIDE SEQUENCE [LARGE SCALE GENOMIC DNA]</scope>
    <source>
        <strain evidence="2 3">SSTM10-2</strain>
    </source>
</reference>
<keyword evidence="3" id="KW-1185">Reference proteome</keyword>
<dbReference type="SUPFAM" id="SSF53335">
    <property type="entry name" value="S-adenosyl-L-methionine-dependent methyltransferases"/>
    <property type="match status" value="1"/>
</dbReference>
<feature type="domain" description="Methyltransferase type 11" evidence="1">
    <location>
        <begin position="42"/>
        <end position="138"/>
    </location>
</feature>
<dbReference type="Gene3D" id="3.40.50.150">
    <property type="entry name" value="Vaccinia Virus protein VP39"/>
    <property type="match status" value="1"/>
</dbReference>
<dbReference type="GO" id="GO:0032259">
    <property type="term" value="P:methylation"/>
    <property type="evidence" value="ECO:0007669"/>
    <property type="project" value="UniProtKB-KW"/>
</dbReference>
<keyword evidence="2" id="KW-0808">Transferase</keyword>
<organism evidence="2 3">
    <name type="scientific">Halobacillus shinanisalinarum</name>
    <dbReference type="NCBI Taxonomy" id="2932258"/>
    <lineage>
        <taxon>Bacteria</taxon>
        <taxon>Bacillati</taxon>
        <taxon>Bacillota</taxon>
        <taxon>Bacilli</taxon>
        <taxon>Bacillales</taxon>
        <taxon>Bacillaceae</taxon>
        <taxon>Halobacillus</taxon>
    </lineage>
</organism>
<evidence type="ECO:0000313" key="2">
    <source>
        <dbReference type="EMBL" id="UOQ93941.1"/>
    </source>
</evidence>
<protein>
    <submittedName>
        <fullName evidence="2">Class I SAM-dependent methyltransferase</fullName>
    </submittedName>
</protein>
<evidence type="ECO:0000259" key="1">
    <source>
        <dbReference type="Pfam" id="PF08241"/>
    </source>
</evidence>
<sequence>MGGHRFNPEKADKLLSEDRQQQLPYKQIMDMLELSKRDVIADLGAGNGYFTIPMAGHTKEPVYAVDIEPEMIDMLKNRAAEARVNNIDYLISDLEHIPIDSQSVDKVMVSLVIHEVPSIENALTEIRRILKPGGIVLFIEWEAIETDDGPPIHEKIPSGELAETLQAQGFETTVFQLYSSHYAIKAKRV</sequence>
<proteinExistence type="predicted"/>
<dbReference type="EMBL" id="CP095074">
    <property type="protein sequence ID" value="UOQ93941.1"/>
    <property type="molecule type" value="Genomic_DNA"/>
</dbReference>
<dbReference type="GO" id="GO:0008168">
    <property type="term" value="F:methyltransferase activity"/>
    <property type="evidence" value="ECO:0007669"/>
    <property type="project" value="UniProtKB-KW"/>
</dbReference>
<dbReference type="CDD" id="cd02440">
    <property type="entry name" value="AdoMet_MTases"/>
    <property type="match status" value="1"/>
</dbReference>
<gene>
    <name evidence="2" type="ORF">MUO14_02900</name>
</gene>
<dbReference type="RefSeq" id="WP_244753552.1">
    <property type="nucleotide sequence ID" value="NZ_CP095074.1"/>
</dbReference>
<dbReference type="PANTHER" id="PTHR43591:SF24">
    <property type="entry name" value="2-METHOXY-6-POLYPRENYL-1,4-BENZOQUINOL METHYLASE, MITOCHONDRIAL"/>
    <property type="match status" value="1"/>
</dbReference>
<accession>A0ABY4H0H6</accession>
<keyword evidence="2" id="KW-0489">Methyltransferase</keyword>
<name>A0ABY4H0H6_9BACI</name>
<dbReference type="PANTHER" id="PTHR43591">
    <property type="entry name" value="METHYLTRANSFERASE"/>
    <property type="match status" value="1"/>
</dbReference>
<evidence type="ECO:0000313" key="3">
    <source>
        <dbReference type="Proteomes" id="UP000831880"/>
    </source>
</evidence>
<dbReference type="Pfam" id="PF08241">
    <property type="entry name" value="Methyltransf_11"/>
    <property type="match status" value="1"/>
</dbReference>